<dbReference type="EMBL" id="JARBJD010000005">
    <property type="protein sequence ID" value="KAK2963773.1"/>
    <property type="molecule type" value="Genomic_DNA"/>
</dbReference>
<comment type="caution">
    <text evidence="2">The sequence shown here is derived from an EMBL/GenBank/DDBJ whole genome shotgun (WGS) entry which is preliminary data.</text>
</comment>
<feature type="region of interest" description="Disordered" evidence="1">
    <location>
        <begin position="121"/>
        <end position="140"/>
    </location>
</feature>
<sequence>MAHYNHLHLSDPHLLFEFIPCFEIEIICTSLVDLQVPVDQFLNEYSFYKSDITEENISSLWQLLSTVEYASTINPVPSLFSLNDGLKFICRKSLSSHAQLTGKSVPGSFDHFYFHIPPSEKKITRPSSPPLQQKDSPSPTIILYGEHGEKRIREDLTTFNQKSLGQLSTSSVFVMTKDDGVCFHFAE</sequence>
<gene>
    <name evidence="2" type="ORF">BLNAU_1340</name>
</gene>
<evidence type="ECO:0000313" key="2">
    <source>
        <dbReference type="EMBL" id="KAK2963773.1"/>
    </source>
</evidence>
<evidence type="ECO:0000313" key="3">
    <source>
        <dbReference type="Proteomes" id="UP001281761"/>
    </source>
</evidence>
<protein>
    <submittedName>
        <fullName evidence="2">Uncharacterized protein</fullName>
    </submittedName>
</protein>
<proteinExistence type="predicted"/>
<evidence type="ECO:0000256" key="1">
    <source>
        <dbReference type="SAM" id="MobiDB-lite"/>
    </source>
</evidence>
<dbReference type="Proteomes" id="UP001281761">
    <property type="component" value="Unassembled WGS sequence"/>
</dbReference>
<name>A0ABQ9YJ67_9EUKA</name>
<organism evidence="2 3">
    <name type="scientific">Blattamonas nauphoetae</name>
    <dbReference type="NCBI Taxonomy" id="2049346"/>
    <lineage>
        <taxon>Eukaryota</taxon>
        <taxon>Metamonada</taxon>
        <taxon>Preaxostyla</taxon>
        <taxon>Oxymonadida</taxon>
        <taxon>Blattamonas</taxon>
    </lineage>
</organism>
<accession>A0ABQ9YJ67</accession>
<keyword evidence="3" id="KW-1185">Reference proteome</keyword>
<feature type="compositionally biased region" description="Polar residues" evidence="1">
    <location>
        <begin position="130"/>
        <end position="139"/>
    </location>
</feature>
<reference evidence="2 3" key="1">
    <citation type="journal article" date="2022" name="bioRxiv">
        <title>Genomics of Preaxostyla Flagellates Illuminates Evolutionary Transitions and the Path Towards Mitochondrial Loss.</title>
        <authorList>
            <person name="Novak L.V.F."/>
            <person name="Treitli S.C."/>
            <person name="Pyrih J."/>
            <person name="Halakuc P."/>
            <person name="Pipaliya S.V."/>
            <person name="Vacek V."/>
            <person name="Brzon O."/>
            <person name="Soukal P."/>
            <person name="Eme L."/>
            <person name="Dacks J.B."/>
            <person name="Karnkowska A."/>
            <person name="Elias M."/>
            <person name="Hampl V."/>
        </authorList>
    </citation>
    <scope>NUCLEOTIDE SEQUENCE [LARGE SCALE GENOMIC DNA]</scope>
    <source>
        <strain evidence="2">NAU3</strain>
        <tissue evidence="2">Gut</tissue>
    </source>
</reference>